<dbReference type="EMBL" id="CADCTZ010000395">
    <property type="protein sequence ID" value="CAA9339572.1"/>
    <property type="molecule type" value="Genomic_DNA"/>
</dbReference>
<proteinExistence type="predicted"/>
<accession>A0A6J4LQJ8</accession>
<dbReference type="AlphaFoldDB" id="A0A6J4LQJ8"/>
<organism evidence="1">
    <name type="scientific">uncultured Microcoleus sp</name>
    <dbReference type="NCBI Taxonomy" id="259945"/>
    <lineage>
        <taxon>Bacteria</taxon>
        <taxon>Bacillati</taxon>
        <taxon>Cyanobacteriota</taxon>
        <taxon>Cyanophyceae</taxon>
        <taxon>Oscillatoriophycideae</taxon>
        <taxon>Oscillatoriales</taxon>
        <taxon>Microcoleaceae</taxon>
        <taxon>Microcoleus</taxon>
        <taxon>environmental samples</taxon>
    </lineage>
</organism>
<protein>
    <submittedName>
        <fullName evidence="1">Uncharacterized protein</fullName>
    </submittedName>
</protein>
<sequence>MHTASALSRNLKRPWLKDLELIGNRELSLSNQDKVENALSALSAVLKKPS</sequence>
<reference evidence="1" key="1">
    <citation type="submission" date="2020-02" db="EMBL/GenBank/DDBJ databases">
        <authorList>
            <person name="Meier V. D."/>
        </authorList>
    </citation>
    <scope>NUCLEOTIDE SEQUENCE</scope>
    <source>
        <strain evidence="1">AVDCRST_MAG84</strain>
    </source>
</reference>
<name>A0A6J4LQJ8_9CYAN</name>
<evidence type="ECO:0000313" key="1">
    <source>
        <dbReference type="EMBL" id="CAA9339572.1"/>
    </source>
</evidence>
<gene>
    <name evidence="1" type="ORF">AVDCRST_MAG84-2295</name>
</gene>